<sequence>MIRELINFTENLDEEFKNLGSNPKEGLHIRVRLFVSESGEAKIDTSNFEYEQYSKKQKGEVSDFLSKCKLLHQNAWCIDTNKCFDLPTKAIHTCSPFAVAFKREHLEGGTKFKENISKKKQIYERFGVYFTKAFDLFENKEDTEQYILFKHFFTHNTFTTILQKIEENYNGKRIQLEEELILIKEKLKSCTDKTQKEEYKVQTTSIEQALLKVKPLDESDYVLFYLDVPLELYQQLHKKYLGDKLFVVDKYNTLPDINGIVYGASNFMNGLNGNMPFLMHQTATFDISGRISNIDAKTLYDLQNIFPNKTLPNPLPVFIYKEELQQKVIGIFKESEFRFGYKEIIQKLVEDNIDDIGNYYLLFWQNTKDGIVFKDFDFVSTFEYSVSKEKPLAVLNLFDIKEKGGKENKHYPVILNIFDFEQNILKPFIQNKYLRVDYFGDLNKDDYAKLDLTFNSFSRYRKAIYDYVYKSQRNTIDSHIFNEMVFNGIKDDIKNNNDYGIREKLNIWYSLYEYFNTNNKINMVNKLKDYQDFVAAIVADEPLADITDEKFAFAAGQVIEYILSKSKSADNSYNLLEPYLQQSKCSEFKRAIANDFGRYKHENFSKNFEKVAAFVLSYETSANLKHLLPQILSGVFSKNQLFSTNPSK</sequence>
<comment type="caution">
    <text evidence="1">The sequence shown here is derived from an EMBL/GenBank/DDBJ whole genome shotgun (WGS) entry which is preliminary data.</text>
</comment>
<evidence type="ECO:0008006" key="2">
    <source>
        <dbReference type="Google" id="ProtNLM"/>
    </source>
</evidence>
<dbReference type="AlphaFoldDB" id="A0A644V1T8"/>
<name>A0A644V1T8_9ZZZZ</name>
<dbReference type="EMBL" id="VSSQ01000201">
    <property type="protein sequence ID" value="MPL85174.1"/>
    <property type="molecule type" value="Genomic_DNA"/>
</dbReference>
<gene>
    <name evidence="1" type="ORF">SDC9_31142</name>
</gene>
<organism evidence="1">
    <name type="scientific">bioreactor metagenome</name>
    <dbReference type="NCBI Taxonomy" id="1076179"/>
    <lineage>
        <taxon>unclassified sequences</taxon>
        <taxon>metagenomes</taxon>
        <taxon>ecological metagenomes</taxon>
    </lineage>
</organism>
<protein>
    <recommendedName>
        <fullName evidence="2">CRISPR-associated protein Csh1</fullName>
    </recommendedName>
</protein>
<proteinExistence type="predicted"/>
<accession>A0A644V1T8</accession>
<reference evidence="1" key="1">
    <citation type="submission" date="2019-08" db="EMBL/GenBank/DDBJ databases">
        <authorList>
            <person name="Kucharzyk K."/>
            <person name="Murdoch R.W."/>
            <person name="Higgins S."/>
            <person name="Loffler F."/>
        </authorList>
    </citation>
    <scope>NUCLEOTIDE SEQUENCE</scope>
</reference>
<evidence type="ECO:0000313" key="1">
    <source>
        <dbReference type="EMBL" id="MPL85174.1"/>
    </source>
</evidence>